<evidence type="ECO:0000313" key="2">
    <source>
        <dbReference type="EMBL" id="MCV9878110.1"/>
    </source>
</evidence>
<dbReference type="Proteomes" id="UP001165569">
    <property type="component" value="Unassembled WGS sequence"/>
</dbReference>
<organism evidence="2 5">
    <name type="scientific">Brenneria izbisi</name>
    <dbReference type="NCBI Taxonomy" id="2939450"/>
    <lineage>
        <taxon>Bacteria</taxon>
        <taxon>Pseudomonadati</taxon>
        <taxon>Pseudomonadota</taxon>
        <taxon>Gammaproteobacteria</taxon>
        <taxon>Enterobacterales</taxon>
        <taxon>Pectobacteriaceae</taxon>
        <taxon>Brenneria</taxon>
    </lineage>
</organism>
<dbReference type="EMBL" id="JAMPJU010000002">
    <property type="protein sequence ID" value="MCV9881326.1"/>
    <property type="molecule type" value="Genomic_DNA"/>
</dbReference>
<feature type="transmembrane region" description="Helical" evidence="1">
    <location>
        <begin position="74"/>
        <end position="93"/>
    </location>
</feature>
<comment type="caution">
    <text evidence="2">The sequence shown here is derived from an EMBL/GenBank/DDBJ whole genome shotgun (WGS) entry which is preliminary data.</text>
</comment>
<dbReference type="AlphaFoldDB" id="A0AA41XU76"/>
<feature type="transmembrane region" description="Helical" evidence="1">
    <location>
        <begin position="99"/>
        <end position="119"/>
    </location>
</feature>
<name>A0AA41XU76_9GAMM</name>
<dbReference type="PANTHER" id="PTHR34821">
    <property type="entry name" value="INNER MEMBRANE PROTEIN YDCZ"/>
    <property type="match status" value="1"/>
</dbReference>
<dbReference type="InterPro" id="IPR006750">
    <property type="entry name" value="YdcZ"/>
</dbReference>
<keyword evidence="1" id="KW-0472">Membrane</keyword>
<evidence type="ECO:0000313" key="3">
    <source>
        <dbReference type="EMBL" id="MCV9881326.1"/>
    </source>
</evidence>
<evidence type="ECO:0000313" key="5">
    <source>
        <dbReference type="Proteomes" id="UP001165569"/>
    </source>
</evidence>
<evidence type="ECO:0000313" key="4">
    <source>
        <dbReference type="Proteomes" id="UP001165568"/>
    </source>
</evidence>
<feature type="transmembrane region" description="Helical" evidence="1">
    <location>
        <begin position="7"/>
        <end position="28"/>
    </location>
</feature>
<accession>A0AA41XU76</accession>
<keyword evidence="1" id="KW-0812">Transmembrane</keyword>
<proteinExistence type="predicted"/>
<evidence type="ECO:0000256" key="1">
    <source>
        <dbReference type="SAM" id="Phobius"/>
    </source>
</evidence>
<dbReference type="PANTHER" id="PTHR34821:SF2">
    <property type="entry name" value="INNER MEMBRANE PROTEIN YDCZ"/>
    <property type="match status" value="1"/>
</dbReference>
<protein>
    <submittedName>
        <fullName evidence="2">DMT family transporter</fullName>
    </submittedName>
</protein>
<reference evidence="2" key="1">
    <citation type="submission" date="2022-04" db="EMBL/GenBank/DDBJ databases">
        <title>Brenneria sp. isolated from walnut trees in Serbia.</title>
        <authorList>
            <person name="Gasic K."/>
            <person name="Zlatkovic N."/>
            <person name="Kuzmanovic N."/>
        </authorList>
    </citation>
    <scope>NUCLEOTIDE SEQUENCE</scope>
    <source>
        <strain evidence="3">KBI 423</strain>
        <strain evidence="2">KBI 447</strain>
    </source>
</reference>
<dbReference type="Pfam" id="PF04657">
    <property type="entry name" value="DMT_YdcZ"/>
    <property type="match status" value="1"/>
</dbReference>
<dbReference type="RefSeq" id="WP_264089036.1">
    <property type="nucleotide sequence ID" value="NZ_JAMPJT010000002.1"/>
</dbReference>
<dbReference type="Proteomes" id="UP001165568">
    <property type="component" value="Unassembled WGS sequence"/>
</dbReference>
<feature type="transmembrane region" description="Helical" evidence="1">
    <location>
        <begin position="34"/>
        <end position="53"/>
    </location>
</feature>
<keyword evidence="4" id="KW-1185">Reference proteome</keyword>
<keyword evidence="1" id="KW-1133">Transmembrane helix</keyword>
<gene>
    <name evidence="2" type="ORF">NC803_04515</name>
    <name evidence="3" type="ORF">NC856_03415</name>
</gene>
<sequence length="152" mass="16265">MRNTGSIFLLAVGAGVLLTTMITTNSYLSTWNSPLIASWFAHGSGAIVAWVLMMRFGKVQTAHSHSTQGKPPHWSYLGGIPGALTVFLAAIAVNSPLELAGTLGLMLTGQIIFGLLSDLRGWFGVIKCRFSLLDLVSVMLILCGSALLIIYR</sequence>
<dbReference type="EMBL" id="JAMPJT010000002">
    <property type="protein sequence ID" value="MCV9878110.1"/>
    <property type="molecule type" value="Genomic_DNA"/>
</dbReference>
<dbReference type="GO" id="GO:0005886">
    <property type="term" value="C:plasma membrane"/>
    <property type="evidence" value="ECO:0007669"/>
    <property type="project" value="TreeGrafter"/>
</dbReference>
<feature type="transmembrane region" description="Helical" evidence="1">
    <location>
        <begin position="131"/>
        <end position="151"/>
    </location>
</feature>